<dbReference type="EMBL" id="KV428168">
    <property type="protein sequence ID" value="KZT34705.1"/>
    <property type="molecule type" value="Genomic_DNA"/>
</dbReference>
<name>A0A165ZW68_9AGAM</name>
<keyword evidence="2" id="KW-1185">Reference proteome</keyword>
<evidence type="ECO:0000313" key="1">
    <source>
        <dbReference type="EMBL" id="KZT34705.1"/>
    </source>
</evidence>
<organism evidence="1 2">
    <name type="scientific">Sistotremastrum suecicum HHB10207 ss-3</name>
    <dbReference type="NCBI Taxonomy" id="1314776"/>
    <lineage>
        <taxon>Eukaryota</taxon>
        <taxon>Fungi</taxon>
        <taxon>Dikarya</taxon>
        <taxon>Basidiomycota</taxon>
        <taxon>Agaricomycotina</taxon>
        <taxon>Agaricomycetes</taxon>
        <taxon>Sistotremastrales</taxon>
        <taxon>Sistotremastraceae</taxon>
        <taxon>Sistotremastrum</taxon>
    </lineage>
</organism>
<reference evidence="1 2" key="1">
    <citation type="journal article" date="2016" name="Mol. Biol. Evol.">
        <title>Comparative Genomics of Early-Diverging Mushroom-Forming Fungi Provides Insights into the Origins of Lignocellulose Decay Capabilities.</title>
        <authorList>
            <person name="Nagy L.G."/>
            <person name="Riley R."/>
            <person name="Tritt A."/>
            <person name="Adam C."/>
            <person name="Daum C."/>
            <person name="Floudas D."/>
            <person name="Sun H."/>
            <person name="Yadav J.S."/>
            <person name="Pangilinan J."/>
            <person name="Larsson K.H."/>
            <person name="Matsuura K."/>
            <person name="Barry K."/>
            <person name="Labutti K."/>
            <person name="Kuo R."/>
            <person name="Ohm R.A."/>
            <person name="Bhattacharya S.S."/>
            <person name="Shirouzu T."/>
            <person name="Yoshinaga Y."/>
            <person name="Martin F.M."/>
            <person name="Grigoriev I.V."/>
            <person name="Hibbett D.S."/>
        </authorList>
    </citation>
    <scope>NUCLEOTIDE SEQUENCE [LARGE SCALE GENOMIC DNA]</scope>
    <source>
        <strain evidence="1 2">HHB10207 ss-3</strain>
    </source>
</reference>
<accession>A0A165ZW68</accession>
<sequence>MMPPTLVVSSAASGVFVSVSRTTPLALSVFSLFVAPWITCIGISRSGFDQCPSSTKQLGMIDEKVRFSGDDTQKSRQILVYFRGQQSDHRGIWVLW</sequence>
<evidence type="ECO:0000313" key="2">
    <source>
        <dbReference type="Proteomes" id="UP000076798"/>
    </source>
</evidence>
<protein>
    <submittedName>
        <fullName evidence="1">Uncharacterized protein</fullName>
    </submittedName>
</protein>
<dbReference type="Proteomes" id="UP000076798">
    <property type="component" value="Unassembled WGS sequence"/>
</dbReference>
<proteinExistence type="predicted"/>
<dbReference type="AlphaFoldDB" id="A0A165ZW68"/>
<gene>
    <name evidence="1" type="ORF">SISSUDRAFT_1052394</name>
</gene>